<name>A0ABU6Y4U4_9FABA</name>
<gene>
    <name evidence="2" type="ORF">PIB30_017202</name>
</gene>
<evidence type="ECO:0000256" key="1">
    <source>
        <dbReference type="SAM" id="MobiDB-lite"/>
    </source>
</evidence>
<accession>A0ABU6Y4U4</accession>
<dbReference type="EMBL" id="JASCZI010241705">
    <property type="protein sequence ID" value="MED6205390.1"/>
    <property type="molecule type" value="Genomic_DNA"/>
</dbReference>
<evidence type="ECO:0000313" key="3">
    <source>
        <dbReference type="Proteomes" id="UP001341840"/>
    </source>
</evidence>
<sequence length="155" mass="17651">MSEVYLVFITKGTKEKKAQHQHVNPMEGDENLESKHKRKVVIQDGTIRTSKREYKNRAVCKVAQLVLDATNVAGCIWQNAKQHNPLPYYRISRIPPWLWWRLDVGYSGGSRTKILTSRGGKTGRTRRTGPPNLSKRASRRAKILNPPSPHRQIGG</sequence>
<keyword evidence="3" id="KW-1185">Reference proteome</keyword>
<reference evidence="2 3" key="1">
    <citation type="journal article" date="2023" name="Plants (Basel)">
        <title>Bridging the Gap: Combining Genomics and Transcriptomics Approaches to Understand Stylosanthes scabra, an Orphan Legume from the Brazilian Caatinga.</title>
        <authorList>
            <person name="Ferreira-Neto J.R.C."/>
            <person name="da Silva M.D."/>
            <person name="Binneck E."/>
            <person name="de Melo N.F."/>
            <person name="da Silva R.H."/>
            <person name="de Melo A.L.T.M."/>
            <person name="Pandolfi V."/>
            <person name="Bustamante F.O."/>
            <person name="Brasileiro-Vidal A.C."/>
            <person name="Benko-Iseppon A.M."/>
        </authorList>
    </citation>
    <scope>NUCLEOTIDE SEQUENCE [LARGE SCALE GENOMIC DNA]</scope>
    <source>
        <tissue evidence="2">Leaves</tissue>
    </source>
</reference>
<organism evidence="2 3">
    <name type="scientific">Stylosanthes scabra</name>
    <dbReference type="NCBI Taxonomy" id="79078"/>
    <lineage>
        <taxon>Eukaryota</taxon>
        <taxon>Viridiplantae</taxon>
        <taxon>Streptophyta</taxon>
        <taxon>Embryophyta</taxon>
        <taxon>Tracheophyta</taxon>
        <taxon>Spermatophyta</taxon>
        <taxon>Magnoliopsida</taxon>
        <taxon>eudicotyledons</taxon>
        <taxon>Gunneridae</taxon>
        <taxon>Pentapetalae</taxon>
        <taxon>rosids</taxon>
        <taxon>fabids</taxon>
        <taxon>Fabales</taxon>
        <taxon>Fabaceae</taxon>
        <taxon>Papilionoideae</taxon>
        <taxon>50 kb inversion clade</taxon>
        <taxon>dalbergioids sensu lato</taxon>
        <taxon>Dalbergieae</taxon>
        <taxon>Pterocarpus clade</taxon>
        <taxon>Stylosanthes</taxon>
    </lineage>
</organism>
<proteinExistence type="predicted"/>
<dbReference type="Proteomes" id="UP001341840">
    <property type="component" value="Unassembled WGS sequence"/>
</dbReference>
<feature type="region of interest" description="Disordered" evidence="1">
    <location>
        <begin position="111"/>
        <end position="155"/>
    </location>
</feature>
<evidence type="ECO:0000313" key="2">
    <source>
        <dbReference type="EMBL" id="MED6205390.1"/>
    </source>
</evidence>
<protein>
    <submittedName>
        <fullName evidence="2">Uncharacterized protein</fullName>
    </submittedName>
</protein>
<comment type="caution">
    <text evidence="2">The sequence shown here is derived from an EMBL/GenBank/DDBJ whole genome shotgun (WGS) entry which is preliminary data.</text>
</comment>